<dbReference type="Pfam" id="PF00702">
    <property type="entry name" value="Hydrolase"/>
    <property type="match status" value="1"/>
</dbReference>
<proteinExistence type="predicted"/>
<organism evidence="1 2">
    <name type="scientific">Sphingobacterium detergens</name>
    <dbReference type="NCBI Taxonomy" id="1145106"/>
    <lineage>
        <taxon>Bacteria</taxon>
        <taxon>Pseudomonadati</taxon>
        <taxon>Bacteroidota</taxon>
        <taxon>Sphingobacteriia</taxon>
        <taxon>Sphingobacteriales</taxon>
        <taxon>Sphingobacteriaceae</taxon>
        <taxon>Sphingobacterium</taxon>
    </lineage>
</organism>
<dbReference type="SFLD" id="SFLDG01129">
    <property type="entry name" value="C1.5:_HAD__Beta-PGM__Phosphata"/>
    <property type="match status" value="1"/>
</dbReference>
<accession>A0A420BK99</accession>
<dbReference type="GO" id="GO:0005829">
    <property type="term" value="C:cytosol"/>
    <property type="evidence" value="ECO:0007669"/>
    <property type="project" value="TreeGrafter"/>
</dbReference>
<reference evidence="1 2" key="1">
    <citation type="submission" date="2018-09" db="EMBL/GenBank/DDBJ databases">
        <title>Genomic Encyclopedia of Type Strains, Phase III (KMG-III): the genomes of soil and plant-associated and newly described type strains.</title>
        <authorList>
            <person name="Whitman W."/>
        </authorList>
    </citation>
    <scope>NUCLEOTIDE SEQUENCE [LARGE SCALE GENOMIC DNA]</scope>
    <source>
        <strain evidence="1 2">CECT 7938</strain>
    </source>
</reference>
<dbReference type="GO" id="GO:0006281">
    <property type="term" value="P:DNA repair"/>
    <property type="evidence" value="ECO:0007669"/>
    <property type="project" value="TreeGrafter"/>
</dbReference>
<dbReference type="SFLD" id="SFLDS00003">
    <property type="entry name" value="Haloacid_Dehalogenase"/>
    <property type="match status" value="1"/>
</dbReference>
<gene>
    <name evidence="1" type="ORF">DFQ12_2019</name>
</gene>
<name>A0A420BK99_SPHD1</name>
<keyword evidence="1" id="KW-0378">Hydrolase</keyword>
<dbReference type="InterPro" id="IPR050155">
    <property type="entry name" value="HAD-like_hydrolase_sf"/>
</dbReference>
<dbReference type="AlphaFoldDB" id="A0A420BK99"/>
<comment type="caution">
    <text evidence="1">The sequence shown here is derived from an EMBL/GenBank/DDBJ whole genome shotgun (WGS) entry which is preliminary data.</text>
</comment>
<dbReference type="Proteomes" id="UP000286246">
    <property type="component" value="Unassembled WGS sequence"/>
</dbReference>
<evidence type="ECO:0000313" key="1">
    <source>
        <dbReference type="EMBL" id="RKE57142.1"/>
    </source>
</evidence>
<dbReference type="GO" id="GO:0008967">
    <property type="term" value="F:phosphoglycolate phosphatase activity"/>
    <property type="evidence" value="ECO:0007669"/>
    <property type="project" value="TreeGrafter"/>
</dbReference>
<dbReference type="PANTHER" id="PTHR43434">
    <property type="entry name" value="PHOSPHOGLYCOLATE PHOSPHATASE"/>
    <property type="match status" value="1"/>
</dbReference>
<dbReference type="SUPFAM" id="SSF56784">
    <property type="entry name" value="HAD-like"/>
    <property type="match status" value="1"/>
</dbReference>
<protein>
    <submittedName>
        <fullName evidence="1">Phosphonatase-like hydrolase</fullName>
    </submittedName>
</protein>
<keyword evidence="2" id="KW-1185">Reference proteome</keyword>
<sequence>MSKIKLAIFDMAGTTVQDNREVEKCFYEAIVATNLSISSEKINSMMGWSKILVFETIWKEEIGESHPYYQNKVQESYQYFCKILEDHYRARGAKPYEGVLDVFEFCRSNDIKVALTTGFYRKVTDIILNKLGWDNGLNSDYVNLDKTGNHIINCSVTSSDVINGRPSPEMIHLAMQKCGISDSKEVINLGDTPSDLQSGYSANVYCNVGSLYGSHNQQELSVLPHDKLIKEPKEIIEIIQHINL</sequence>
<dbReference type="PANTHER" id="PTHR43434:SF19">
    <property type="entry name" value="PHOSPHONOACETALDEHYDE HYDROLASE"/>
    <property type="match status" value="1"/>
</dbReference>
<dbReference type="InterPro" id="IPR036412">
    <property type="entry name" value="HAD-like_sf"/>
</dbReference>
<dbReference type="Gene3D" id="1.10.150.240">
    <property type="entry name" value="Putative phosphatase, domain 2"/>
    <property type="match status" value="1"/>
</dbReference>
<dbReference type="InterPro" id="IPR023214">
    <property type="entry name" value="HAD_sf"/>
</dbReference>
<evidence type="ECO:0000313" key="2">
    <source>
        <dbReference type="Proteomes" id="UP000286246"/>
    </source>
</evidence>
<dbReference type="Gene3D" id="3.40.50.1000">
    <property type="entry name" value="HAD superfamily/HAD-like"/>
    <property type="match status" value="1"/>
</dbReference>
<dbReference type="RefSeq" id="WP_120258726.1">
    <property type="nucleotide sequence ID" value="NZ_RAPY01000001.1"/>
</dbReference>
<dbReference type="EMBL" id="RAPY01000001">
    <property type="protein sequence ID" value="RKE57142.1"/>
    <property type="molecule type" value="Genomic_DNA"/>
</dbReference>
<dbReference type="OrthoDB" id="5504491at2"/>
<dbReference type="InterPro" id="IPR023198">
    <property type="entry name" value="PGP-like_dom2"/>
</dbReference>